<evidence type="ECO:0000313" key="3">
    <source>
        <dbReference type="Proteomes" id="UP000053820"/>
    </source>
</evidence>
<feature type="compositionally biased region" description="Polar residues" evidence="1">
    <location>
        <begin position="1"/>
        <end position="18"/>
    </location>
</feature>
<accession>A0A0C9WBP0</accession>
<dbReference type="AlphaFoldDB" id="A0A0C9WBP0"/>
<protein>
    <submittedName>
        <fullName evidence="2">Uncharacterized protein</fullName>
    </submittedName>
</protein>
<dbReference type="OrthoDB" id="3067694at2759"/>
<dbReference type="EMBL" id="KN839866">
    <property type="protein sequence ID" value="KIJ60982.1"/>
    <property type="molecule type" value="Genomic_DNA"/>
</dbReference>
<gene>
    <name evidence="2" type="ORF">HYDPIDRAFT_169896</name>
</gene>
<name>A0A0C9WBP0_9AGAM</name>
<proteinExistence type="predicted"/>
<feature type="compositionally biased region" description="Acidic residues" evidence="1">
    <location>
        <begin position="137"/>
        <end position="149"/>
    </location>
</feature>
<evidence type="ECO:0000256" key="1">
    <source>
        <dbReference type="SAM" id="MobiDB-lite"/>
    </source>
</evidence>
<evidence type="ECO:0000313" key="2">
    <source>
        <dbReference type="EMBL" id="KIJ60982.1"/>
    </source>
</evidence>
<dbReference type="Proteomes" id="UP000053820">
    <property type="component" value="Unassembled WGS sequence"/>
</dbReference>
<dbReference type="HOGENOM" id="CLU_587998_0_0_1"/>
<keyword evidence="3" id="KW-1185">Reference proteome</keyword>
<organism evidence="2 3">
    <name type="scientific">Hydnomerulius pinastri MD-312</name>
    <dbReference type="NCBI Taxonomy" id="994086"/>
    <lineage>
        <taxon>Eukaryota</taxon>
        <taxon>Fungi</taxon>
        <taxon>Dikarya</taxon>
        <taxon>Basidiomycota</taxon>
        <taxon>Agaricomycotina</taxon>
        <taxon>Agaricomycetes</taxon>
        <taxon>Agaricomycetidae</taxon>
        <taxon>Boletales</taxon>
        <taxon>Boletales incertae sedis</taxon>
        <taxon>Leucogyrophana</taxon>
    </lineage>
</organism>
<reference evidence="2 3" key="1">
    <citation type="submission" date="2014-04" db="EMBL/GenBank/DDBJ databases">
        <title>Evolutionary Origins and Diversification of the Mycorrhizal Mutualists.</title>
        <authorList>
            <consortium name="DOE Joint Genome Institute"/>
            <consortium name="Mycorrhizal Genomics Consortium"/>
            <person name="Kohler A."/>
            <person name="Kuo A."/>
            <person name="Nagy L.G."/>
            <person name="Floudas D."/>
            <person name="Copeland A."/>
            <person name="Barry K.W."/>
            <person name="Cichocki N."/>
            <person name="Veneault-Fourrey C."/>
            <person name="LaButti K."/>
            <person name="Lindquist E.A."/>
            <person name="Lipzen A."/>
            <person name="Lundell T."/>
            <person name="Morin E."/>
            <person name="Murat C."/>
            <person name="Riley R."/>
            <person name="Ohm R."/>
            <person name="Sun H."/>
            <person name="Tunlid A."/>
            <person name="Henrissat B."/>
            <person name="Grigoriev I.V."/>
            <person name="Hibbett D.S."/>
            <person name="Martin F."/>
        </authorList>
    </citation>
    <scope>NUCLEOTIDE SEQUENCE [LARGE SCALE GENOMIC DNA]</scope>
    <source>
        <strain evidence="2 3">MD-312</strain>
    </source>
</reference>
<feature type="region of interest" description="Disordered" evidence="1">
    <location>
        <begin position="1"/>
        <end position="149"/>
    </location>
</feature>
<feature type="compositionally biased region" description="Polar residues" evidence="1">
    <location>
        <begin position="93"/>
        <end position="106"/>
    </location>
</feature>
<sequence length="465" mass="50569">MPSKSHSNPRKNTSSPSKCGSGLKSTHSKEDGVAARSSSKAENVSSHDAHSPVISRTGSASPLKDSASPRKRTRKVAEVDPAVIVVGSRRRTPSAQPHSRASSNPEVASPVVDDVDNPFLNSDRSSADDVSGPADANSDEYESSLIDDSEAIPVRSDHIRFEVSGSPPVDVDVSIVTGSPHDADSSADDSAGCLRPGTPITHKGYEANLIAPQLVHLSPNANVTLCHLKKIPLTTAYPLTRPVFLARNRHSTSHKQKGKCAAKDHNNVQPLRLIGPAVSKAVKIHIMKLPVLRRPKICVSLLVKYGNLGCCFSYTGWLSAHKKDIHSMDLYFPRVLPNSPSSSSTKELHAMMMTQEFERFLGCLGSIYREHKLHFDLADTSLVFRTYTIPASQNEAASTNRFNPVSDLVPNEFTEKPLNGDLPTRCLTLVAYMVNSYVRKSDSLSNNMSLNIQWAAQLTKPPSKR</sequence>